<sequence>MLLNVMLPKGEKEATLPSAVGELSNPDSHPAGHLRNTSNMAEFEHCPIQHNTGTEGTGCGSGVSEVMCTQNPSVLTQDDSYD</sequence>
<protein>
    <submittedName>
        <fullName evidence="1">Uncharacterized protein</fullName>
    </submittedName>
</protein>
<accession>A0A8T0HQL5</accession>
<keyword evidence="2" id="KW-1185">Reference proteome</keyword>
<dbReference type="EMBL" id="CM026426">
    <property type="protein sequence ID" value="KAG0572848.1"/>
    <property type="molecule type" value="Genomic_DNA"/>
</dbReference>
<dbReference type="Proteomes" id="UP000822688">
    <property type="component" value="Chromosome V"/>
</dbReference>
<gene>
    <name evidence="1" type="ORF">KC19_VG129700</name>
</gene>
<reference evidence="1" key="1">
    <citation type="submission" date="2020-06" db="EMBL/GenBank/DDBJ databases">
        <title>WGS assembly of Ceratodon purpureus strain R40.</title>
        <authorList>
            <person name="Carey S.B."/>
            <person name="Jenkins J."/>
            <person name="Shu S."/>
            <person name="Lovell J.T."/>
            <person name="Sreedasyam A."/>
            <person name="Maumus F."/>
            <person name="Tiley G.P."/>
            <person name="Fernandez-Pozo N."/>
            <person name="Barry K."/>
            <person name="Chen C."/>
            <person name="Wang M."/>
            <person name="Lipzen A."/>
            <person name="Daum C."/>
            <person name="Saski C.A."/>
            <person name="Payton A.C."/>
            <person name="Mcbreen J.C."/>
            <person name="Conrad R.E."/>
            <person name="Kollar L.M."/>
            <person name="Olsson S."/>
            <person name="Huttunen S."/>
            <person name="Landis J.B."/>
            <person name="Wickett N.J."/>
            <person name="Johnson M.G."/>
            <person name="Rensing S.A."/>
            <person name="Grimwood J."/>
            <person name="Schmutz J."/>
            <person name="Mcdaniel S.F."/>
        </authorList>
    </citation>
    <scope>NUCLEOTIDE SEQUENCE</scope>
    <source>
        <strain evidence="1">R40</strain>
    </source>
</reference>
<name>A0A8T0HQL5_CERPU</name>
<comment type="caution">
    <text evidence="1">The sequence shown here is derived from an EMBL/GenBank/DDBJ whole genome shotgun (WGS) entry which is preliminary data.</text>
</comment>
<proteinExistence type="predicted"/>
<evidence type="ECO:0000313" key="2">
    <source>
        <dbReference type="Proteomes" id="UP000822688"/>
    </source>
</evidence>
<dbReference type="AlphaFoldDB" id="A0A8T0HQL5"/>
<evidence type="ECO:0000313" key="1">
    <source>
        <dbReference type="EMBL" id="KAG0572848.1"/>
    </source>
</evidence>
<organism evidence="1 2">
    <name type="scientific">Ceratodon purpureus</name>
    <name type="common">Fire moss</name>
    <name type="synonym">Dicranum purpureum</name>
    <dbReference type="NCBI Taxonomy" id="3225"/>
    <lineage>
        <taxon>Eukaryota</taxon>
        <taxon>Viridiplantae</taxon>
        <taxon>Streptophyta</taxon>
        <taxon>Embryophyta</taxon>
        <taxon>Bryophyta</taxon>
        <taxon>Bryophytina</taxon>
        <taxon>Bryopsida</taxon>
        <taxon>Dicranidae</taxon>
        <taxon>Pseudoditrichales</taxon>
        <taxon>Ditrichaceae</taxon>
        <taxon>Ceratodon</taxon>
    </lineage>
</organism>